<sequence length="567" mass="61378">MSGRRPKGREGSRTVSTNSRVVTERPRQAVTQQGKPLTLDARFTLLNQLRGQSSQRQTGAREAVLAKKRGQDASAKAAVKQVKQQAQKSPKGRGVAKRKGQKLRGSGPRPTSPAAQQLNKAKQKPRRGDQSAPVKGQPLRSGISGAAALAALEKANGQGSLQGPSGVFVSIDDKNLAPGLYCFIPAEPGTTTSGGAGPAEEDANEAALDLLLDNRSATTLSQLRSLGAINTQADFAIFAFRGKRQARLPLQLRHEIFAIFLDIFHGRPTSLSEMGSNIEIANGEVHVLDVTEMSLQPAEFEEGVVNLCQDAVEFYSTENIRLLGGLKENLVKVLGARLEPLTLKGKQGQGGIHLACLGENSQDLNNLLEVKNEMNATNSDPFFEAIFNYRRFLREHTEHTAGKRCSVFVTVVAGPWICVGAVCREAGLDFSPLTGFLPLMLLDDNSHRGALVRLLWALHQVTQLMLAQKPTPLIQEQLLLGTAALPYPLRGFKIVTKLSPMSLVYLVDLDGTAAVAKLCMQYGWAVHSSWADAGLAPHLLLEHCRELAGGWKLVFMDYLEPDLAGIQ</sequence>
<evidence type="ECO:0000313" key="3">
    <source>
        <dbReference type="Proteomes" id="UP001438707"/>
    </source>
</evidence>
<reference evidence="2 3" key="1">
    <citation type="journal article" date="2024" name="Nat. Commun.">
        <title>Phylogenomics reveals the evolutionary origins of lichenization in chlorophyte algae.</title>
        <authorList>
            <person name="Puginier C."/>
            <person name="Libourel C."/>
            <person name="Otte J."/>
            <person name="Skaloud P."/>
            <person name="Haon M."/>
            <person name="Grisel S."/>
            <person name="Petersen M."/>
            <person name="Berrin J.G."/>
            <person name="Delaux P.M."/>
            <person name="Dal Grande F."/>
            <person name="Keller J."/>
        </authorList>
    </citation>
    <scope>NUCLEOTIDE SEQUENCE [LARGE SCALE GENOMIC DNA]</scope>
    <source>
        <strain evidence="2 3">SAG 2145</strain>
    </source>
</reference>
<evidence type="ECO:0000256" key="1">
    <source>
        <dbReference type="SAM" id="MobiDB-lite"/>
    </source>
</evidence>
<gene>
    <name evidence="2" type="ORF">WJX74_009930</name>
</gene>
<feature type="compositionally biased region" description="Polar residues" evidence="1">
    <location>
        <begin position="45"/>
        <end position="58"/>
    </location>
</feature>
<evidence type="ECO:0000313" key="2">
    <source>
        <dbReference type="EMBL" id="KAK9816071.1"/>
    </source>
</evidence>
<name>A0AAW1PQW3_9CHLO</name>
<comment type="caution">
    <text evidence="2">The sequence shown here is derived from an EMBL/GenBank/DDBJ whole genome shotgun (WGS) entry which is preliminary data.</text>
</comment>
<keyword evidence="3" id="KW-1185">Reference proteome</keyword>
<dbReference type="Proteomes" id="UP001438707">
    <property type="component" value="Unassembled WGS sequence"/>
</dbReference>
<organism evidence="2 3">
    <name type="scientific">Apatococcus lobatus</name>
    <dbReference type="NCBI Taxonomy" id="904363"/>
    <lineage>
        <taxon>Eukaryota</taxon>
        <taxon>Viridiplantae</taxon>
        <taxon>Chlorophyta</taxon>
        <taxon>core chlorophytes</taxon>
        <taxon>Trebouxiophyceae</taxon>
        <taxon>Chlorellales</taxon>
        <taxon>Chlorellaceae</taxon>
        <taxon>Apatococcus</taxon>
    </lineage>
</organism>
<feature type="compositionally biased region" description="Basic residues" evidence="1">
    <location>
        <begin position="90"/>
        <end position="102"/>
    </location>
</feature>
<dbReference type="AlphaFoldDB" id="A0AAW1PQW3"/>
<proteinExistence type="predicted"/>
<dbReference type="EMBL" id="JALJOS010000092">
    <property type="protein sequence ID" value="KAK9816071.1"/>
    <property type="molecule type" value="Genomic_DNA"/>
</dbReference>
<accession>A0AAW1PQW3</accession>
<feature type="compositionally biased region" description="Low complexity" evidence="1">
    <location>
        <begin position="75"/>
        <end position="88"/>
    </location>
</feature>
<protein>
    <submittedName>
        <fullName evidence="2">Uncharacterized protein</fullName>
    </submittedName>
</protein>
<feature type="region of interest" description="Disordered" evidence="1">
    <location>
        <begin position="1"/>
        <end position="140"/>
    </location>
</feature>